<feature type="non-terminal residue" evidence="2">
    <location>
        <position position="202"/>
    </location>
</feature>
<gene>
    <name evidence="2" type="ORF">METZ01_LOCUS303923</name>
</gene>
<dbReference type="InterPro" id="IPR051533">
    <property type="entry name" value="WaaL-like"/>
</dbReference>
<name>A0A382MQI3_9ZZZZ</name>
<keyword evidence="1" id="KW-0812">Transmembrane</keyword>
<feature type="transmembrane region" description="Helical" evidence="1">
    <location>
        <begin position="108"/>
        <end position="133"/>
    </location>
</feature>
<dbReference type="PANTHER" id="PTHR37422:SF13">
    <property type="entry name" value="LIPOPOLYSACCHARIDE BIOSYNTHESIS PROTEIN PA4999-RELATED"/>
    <property type="match status" value="1"/>
</dbReference>
<accession>A0A382MQI3</accession>
<protein>
    <submittedName>
        <fullName evidence="2">Uncharacterized protein</fullName>
    </submittedName>
</protein>
<evidence type="ECO:0000256" key="1">
    <source>
        <dbReference type="SAM" id="Phobius"/>
    </source>
</evidence>
<keyword evidence="1" id="KW-0472">Membrane</keyword>
<feature type="transmembrane region" description="Helical" evidence="1">
    <location>
        <begin position="145"/>
        <end position="163"/>
    </location>
</feature>
<organism evidence="2">
    <name type="scientific">marine metagenome</name>
    <dbReference type="NCBI Taxonomy" id="408172"/>
    <lineage>
        <taxon>unclassified sequences</taxon>
        <taxon>metagenomes</taxon>
        <taxon>ecological metagenomes</taxon>
    </lineage>
</organism>
<proteinExistence type="predicted"/>
<dbReference type="AlphaFoldDB" id="A0A382MQI3"/>
<feature type="transmembrane region" description="Helical" evidence="1">
    <location>
        <begin position="82"/>
        <end position="101"/>
    </location>
</feature>
<keyword evidence="1" id="KW-1133">Transmembrane helix</keyword>
<evidence type="ECO:0000313" key="2">
    <source>
        <dbReference type="EMBL" id="SVC51069.1"/>
    </source>
</evidence>
<feature type="transmembrane region" description="Helical" evidence="1">
    <location>
        <begin position="58"/>
        <end position="76"/>
    </location>
</feature>
<feature type="transmembrane region" description="Helical" evidence="1">
    <location>
        <begin position="7"/>
        <end position="23"/>
    </location>
</feature>
<feature type="transmembrane region" description="Helical" evidence="1">
    <location>
        <begin position="170"/>
        <end position="188"/>
    </location>
</feature>
<dbReference type="PANTHER" id="PTHR37422">
    <property type="entry name" value="TEICHURONIC ACID BIOSYNTHESIS PROTEIN TUAE"/>
    <property type="match status" value="1"/>
</dbReference>
<dbReference type="EMBL" id="UINC01095186">
    <property type="protein sequence ID" value="SVC51069.1"/>
    <property type="molecule type" value="Genomic_DNA"/>
</dbReference>
<reference evidence="2" key="1">
    <citation type="submission" date="2018-05" db="EMBL/GenBank/DDBJ databases">
        <authorList>
            <person name="Lanie J.A."/>
            <person name="Ng W.-L."/>
            <person name="Kazmierczak K.M."/>
            <person name="Andrzejewski T.M."/>
            <person name="Davidsen T.M."/>
            <person name="Wayne K.J."/>
            <person name="Tettelin H."/>
            <person name="Glass J.I."/>
            <person name="Rusch D."/>
            <person name="Podicherti R."/>
            <person name="Tsui H.-C.T."/>
            <person name="Winkler M.E."/>
        </authorList>
    </citation>
    <scope>NUCLEOTIDE SEQUENCE</scope>
</reference>
<feature type="transmembrane region" description="Helical" evidence="1">
    <location>
        <begin position="29"/>
        <end position="46"/>
    </location>
</feature>
<sequence>MIVIKQWPVFFLLLAFAIAPLFHGVQADVLVAIHILVLVVFFKVFLDSYQKLRIPYNSVSISIFLFYLWMALSISWSPAPSISLHIFVWLSIFPICFYIYSLKQPGDWPYLSVGIFCVTLIFALIGIGQHFFLNVMPKSFFLTRNTHGAMLNLIALPATACYISPKKLNYRISIIWGIVLFVLFFAIFQTSSKGAIISFCLG</sequence>